<comment type="caution">
    <text evidence="1">The sequence shown here is derived from an EMBL/GenBank/DDBJ whole genome shotgun (WGS) entry which is preliminary data.</text>
</comment>
<keyword evidence="2" id="KW-1185">Reference proteome</keyword>
<dbReference type="AlphaFoldDB" id="A0A4R5CLX1"/>
<proteinExistence type="predicted"/>
<gene>
    <name evidence="1" type="ORF">E1269_26055</name>
</gene>
<dbReference type="EMBL" id="SMKZ01000052">
    <property type="protein sequence ID" value="TDE00277.1"/>
    <property type="molecule type" value="Genomic_DNA"/>
</dbReference>
<dbReference type="OrthoDB" id="5191912at2"/>
<dbReference type="InParanoid" id="A0A4R5CLX1"/>
<name>A0A4R5CLX1_9ACTN</name>
<dbReference type="Proteomes" id="UP000294739">
    <property type="component" value="Unassembled WGS sequence"/>
</dbReference>
<reference evidence="1 2" key="1">
    <citation type="submission" date="2019-03" db="EMBL/GenBank/DDBJ databases">
        <title>Draft genome sequences of novel Actinobacteria.</title>
        <authorList>
            <person name="Sahin N."/>
            <person name="Ay H."/>
            <person name="Saygin H."/>
        </authorList>
    </citation>
    <scope>NUCLEOTIDE SEQUENCE [LARGE SCALE GENOMIC DNA]</scope>
    <source>
        <strain evidence="1 2">5K138</strain>
    </source>
</reference>
<sequence>MHAAEPIITPEHIRDLWDAGLNRGQRPDQPALCLTAEGRVVVSDRAAVQASGTVVITAAELRNFTRGRFTAQDAREVAWALTEELRLGLPA</sequence>
<dbReference type="RefSeq" id="WP_131900084.1">
    <property type="nucleotide sequence ID" value="NZ_SMKZ01000052.1"/>
</dbReference>
<organism evidence="1 2">
    <name type="scientific">Jiangella asiatica</name>
    <dbReference type="NCBI Taxonomy" id="2530372"/>
    <lineage>
        <taxon>Bacteria</taxon>
        <taxon>Bacillati</taxon>
        <taxon>Actinomycetota</taxon>
        <taxon>Actinomycetes</taxon>
        <taxon>Jiangellales</taxon>
        <taxon>Jiangellaceae</taxon>
        <taxon>Jiangella</taxon>
    </lineage>
</organism>
<protein>
    <submittedName>
        <fullName evidence="1">Uncharacterized protein</fullName>
    </submittedName>
</protein>
<evidence type="ECO:0000313" key="2">
    <source>
        <dbReference type="Proteomes" id="UP000294739"/>
    </source>
</evidence>
<accession>A0A4R5CLX1</accession>
<evidence type="ECO:0000313" key="1">
    <source>
        <dbReference type="EMBL" id="TDE00277.1"/>
    </source>
</evidence>